<accession>A0A9D1RHL3</accession>
<dbReference type="InterPro" id="IPR014998">
    <property type="entry name" value="DUF1848"/>
</dbReference>
<dbReference type="Pfam" id="PF08902">
    <property type="entry name" value="DUF1848"/>
    <property type="match status" value="1"/>
</dbReference>
<protein>
    <submittedName>
        <fullName evidence="1">DUF1848 domain-containing protein</fullName>
    </submittedName>
</protein>
<gene>
    <name evidence="1" type="ORF">IAC47_04660</name>
</gene>
<dbReference type="Gene3D" id="3.80.30.30">
    <property type="match status" value="1"/>
</dbReference>
<dbReference type="EMBL" id="DXGG01000148">
    <property type="protein sequence ID" value="HIW87550.1"/>
    <property type="molecule type" value="Genomic_DNA"/>
</dbReference>
<name>A0A9D1RHL3_9BACT</name>
<organism evidence="1 2">
    <name type="scientific">Candidatus Onthomorpha intestinigallinarum</name>
    <dbReference type="NCBI Taxonomy" id="2840880"/>
    <lineage>
        <taxon>Bacteria</taxon>
        <taxon>Pseudomonadati</taxon>
        <taxon>Bacteroidota</taxon>
        <taxon>Bacteroidia</taxon>
        <taxon>Bacteroidales</taxon>
        <taxon>Candidatus Onthomorpha</taxon>
    </lineage>
</organism>
<comment type="caution">
    <text evidence="1">The sequence shown here is derived from an EMBL/GenBank/DDBJ whole genome shotgun (WGS) entry which is preliminary data.</text>
</comment>
<reference evidence="1" key="2">
    <citation type="submission" date="2021-04" db="EMBL/GenBank/DDBJ databases">
        <authorList>
            <person name="Gilroy R."/>
        </authorList>
    </citation>
    <scope>NUCLEOTIDE SEQUENCE</scope>
    <source>
        <strain evidence="1">Gambia16-930</strain>
    </source>
</reference>
<dbReference type="AlphaFoldDB" id="A0A9D1RHL3"/>
<evidence type="ECO:0000313" key="2">
    <source>
        <dbReference type="Proteomes" id="UP000824267"/>
    </source>
</evidence>
<reference evidence="1" key="1">
    <citation type="journal article" date="2021" name="PeerJ">
        <title>Extensive microbial diversity within the chicken gut microbiome revealed by metagenomics and culture.</title>
        <authorList>
            <person name="Gilroy R."/>
            <person name="Ravi A."/>
            <person name="Getino M."/>
            <person name="Pursley I."/>
            <person name="Horton D.L."/>
            <person name="Alikhan N.F."/>
            <person name="Baker D."/>
            <person name="Gharbi K."/>
            <person name="Hall N."/>
            <person name="Watson M."/>
            <person name="Adriaenssens E.M."/>
            <person name="Foster-Nyarko E."/>
            <person name="Jarju S."/>
            <person name="Secka A."/>
            <person name="Antonio M."/>
            <person name="Oren A."/>
            <person name="Chaudhuri R.R."/>
            <person name="La Ragione R."/>
            <person name="Hildebrand F."/>
            <person name="Pallen M.J."/>
        </authorList>
    </citation>
    <scope>NUCLEOTIDE SEQUENCE</scope>
    <source>
        <strain evidence="1">Gambia16-930</strain>
    </source>
</reference>
<evidence type="ECO:0000313" key="1">
    <source>
        <dbReference type="EMBL" id="HIW87550.1"/>
    </source>
</evidence>
<dbReference type="Proteomes" id="UP000824267">
    <property type="component" value="Unassembled WGS sequence"/>
</dbReference>
<proteinExistence type="predicted"/>
<sequence>MSWIKREIHLENGNIAKAQSPYIISASRSTDIPAFYSDWFFHRLEKGYSAWINPFNGEKSYVSYQDVRFIVFWSKNPKPLLEHIHKLNMYKPHINCYIQYTLNDYEAEGLEKGVPSLNERIETFKVLTDKLGKGHVIWRFDPLILTDSISINTLLKKIEKIGDNLVGYTEKLVFSFADIESYRKVKTNLIHNNIYYNEWSEESMIEFAQRLSLLNKSKGWNYILSTCGEKSIFKEFDIDANRCIDDNLMIRFAWKDDILMNFLGVKIYSKDSTMNLFDQTEKIPEKAILLDDKKHYAVKSKNNTDKGQRILCGCVVSKDIGEYNTCPHQCEYCYANTSKETAITNYNRHKLNPYSETITGK</sequence>